<gene>
    <name evidence="2" type="ORF">TNCT_535341</name>
</gene>
<evidence type="ECO:0000313" key="2">
    <source>
        <dbReference type="EMBL" id="GFR17531.1"/>
    </source>
</evidence>
<protein>
    <submittedName>
        <fullName evidence="2">Uncharacterized protein</fullName>
    </submittedName>
</protein>
<dbReference type="Proteomes" id="UP000887116">
    <property type="component" value="Unassembled WGS sequence"/>
</dbReference>
<keyword evidence="3" id="KW-1185">Reference proteome</keyword>
<evidence type="ECO:0000313" key="3">
    <source>
        <dbReference type="Proteomes" id="UP000887116"/>
    </source>
</evidence>
<dbReference type="EMBL" id="BMAO01007642">
    <property type="protein sequence ID" value="GFR17531.1"/>
    <property type="molecule type" value="Genomic_DNA"/>
</dbReference>
<organism evidence="2 3">
    <name type="scientific">Trichonephila clavata</name>
    <name type="common">Joro spider</name>
    <name type="synonym">Nephila clavata</name>
    <dbReference type="NCBI Taxonomy" id="2740835"/>
    <lineage>
        <taxon>Eukaryota</taxon>
        <taxon>Metazoa</taxon>
        <taxon>Ecdysozoa</taxon>
        <taxon>Arthropoda</taxon>
        <taxon>Chelicerata</taxon>
        <taxon>Arachnida</taxon>
        <taxon>Araneae</taxon>
        <taxon>Araneomorphae</taxon>
        <taxon>Entelegynae</taxon>
        <taxon>Araneoidea</taxon>
        <taxon>Nephilidae</taxon>
        <taxon>Trichonephila</taxon>
    </lineage>
</organism>
<feature type="region of interest" description="Disordered" evidence="1">
    <location>
        <begin position="1"/>
        <end position="33"/>
    </location>
</feature>
<sequence>MSLATTPHHGAPFVHGSQPRVVSEPTRALQRSPYSRFHSNHDRMLNLKKGCSEEGRFRLQIFVAAPRVYFKTYAQPRGKKQIAIDRDTCSTFTFNSLL</sequence>
<reference evidence="2" key="1">
    <citation type="submission" date="2020-07" db="EMBL/GenBank/DDBJ databases">
        <title>Multicomponent nature underlies the extraordinary mechanical properties of spider dragline silk.</title>
        <authorList>
            <person name="Kono N."/>
            <person name="Nakamura H."/>
            <person name="Mori M."/>
            <person name="Yoshida Y."/>
            <person name="Ohtoshi R."/>
            <person name="Malay A.D."/>
            <person name="Moran D.A.P."/>
            <person name="Tomita M."/>
            <person name="Numata K."/>
            <person name="Arakawa K."/>
        </authorList>
    </citation>
    <scope>NUCLEOTIDE SEQUENCE</scope>
</reference>
<accession>A0A8X6LNU9</accession>
<name>A0A8X6LNU9_TRICU</name>
<proteinExistence type="predicted"/>
<evidence type="ECO:0000256" key="1">
    <source>
        <dbReference type="SAM" id="MobiDB-lite"/>
    </source>
</evidence>
<dbReference type="AlphaFoldDB" id="A0A8X6LNU9"/>
<comment type="caution">
    <text evidence="2">The sequence shown here is derived from an EMBL/GenBank/DDBJ whole genome shotgun (WGS) entry which is preliminary data.</text>
</comment>